<evidence type="ECO:0000256" key="3">
    <source>
        <dbReference type="ARBA" id="ARBA00035643"/>
    </source>
</evidence>
<dbReference type="InterPro" id="IPR009430">
    <property type="entry name" value="GvpL/GvpF"/>
</dbReference>
<comment type="subcellular location">
    <subcellularLocation>
        <location evidence="2">Gas vesicle</location>
    </subcellularLocation>
</comment>
<dbReference type="AlphaFoldDB" id="A0A2M7IXN9"/>
<dbReference type="PANTHER" id="PTHR36852:SF1">
    <property type="entry name" value="PROTEIN GVPL 2"/>
    <property type="match status" value="1"/>
</dbReference>
<dbReference type="Pfam" id="PF06386">
    <property type="entry name" value="GvpL_GvpF"/>
    <property type="match status" value="1"/>
</dbReference>
<evidence type="ECO:0000313" key="4">
    <source>
        <dbReference type="EMBL" id="PIX02874.1"/>
    </source>
</evidence>
<dbReference type="EMBL" id="PFHV01000091">
    <property type="protein sequence ID" value="PIX02874.1"/>
    <property type="molecule type" value="Genomic_DNA"/>
</dbReference>
<sequence length="252" mass="28375">MEKIEGKYIYCIIRKPESFDLGFCGVGGGGIHCVDSKNLSVVVSDSPVMEDYPITRENTVTHQRVIEEVMLMHSPVLPVSFGTVAESTRVLKEKMLEAKEVELLDALGSIEGKVELNLKAIWLDMPKIFQKIVAESPELSRIKQAMLGKTLGMDDAIEVGKAVAAAVESRREKIKEEIFDLLKDIAVDHKETKLLGEQMIFNLAFLIPEKKQETFDKIVRNLDEQYADENAYFKYIGPIPPFNFVRVPITLT</sequence>
<protein>
    <recommendedName>
        <fullName evidence="6">Gas vesicle synthesis GvpLGvpF</fullName>
    </recommendedName>
</protein>
<organism evidence="4 5">
    <name type="scientific">bacterium (Candidatus Gribaldobacteria) CG_4_8_14_3_um_filter_42_11</name>
    <dbReference type="NCBI Taxonomy" id="2014267"/>
    <lineage>
        <taxon>Bacteria</taxon>
        <taxon>Candidatus Gribaldobacteria</taxon>
    </lineage>
</organism>
<proteinExistence type="inferred from homology"/>
<dbReference type="GO" id="GO:0031411">
    <property type="term" value="C:gas vesicle"/>
    <property type="evidence" value="ECO:0007669"/>
    <property type="project" value="UniProtKB-SubCell"/>
</dbReference>
<keyword evidence="1" id="KW-0304">Gas vesicle</keyword>
<accession>A0A2M7IXN9</accession>
<name>A0A2M7IXN9_9BACT</name>
<dbReference type="PANTHER" id="PTHR36852">
    <property type="entry name" value="PROTEIN GVPL 2"/>
    <property type="match status" value="1"/>
</dbReference>
<reference evidence="5" key="1">
    <citation type="submission" date="2017-09" db="EMBL/GenBank/DDBJ databases">
        <title>Depth-based differentiation of microbial function through sediment-hosted aquifers and enrichment of novel symbionts in the deep terrestrial subsurface.</title>
        <authorList>
            <person name="Probst A.J."/>
            <person name="Ladd B."/>
            <person name="Jarett J.K."/>
            <person name="Geller-Mcgrath D.E."/>
            <person name="Sieber C.M.K."/>
            <person name="Emerson J.B."/>
            <person name="Anantharaman K."/>
            <person name="Thomas B.C."/>
            <person name="Malmstrom R."/>
            <person name="Stieglmeier M."/>
            <person name="Klingl A."/>
            <person name="Woyke T."/>
            <person name="Ryan C.M."/>
            <person name="Banfield J.F."/>
        </authorList>
    </citation>
    <scope>NUCLEOTIDE SEQUENCE [LARGE SCALE GENOMIC DNA]</scope>
</reference>
<dbReference type="GO" id="GO:0031412">
    <property type="term" value="P:gas vesicle organization"/>
    <property type="evidence" value="ECO:0007669"/>
    <property type="project" value="InterPro"/>
</dbReference>
<comment type="similarity">
    <text evidence="3">Belongs to the gas vesicle GvpF/GvpL family.</text>
</comment>
<dbReference type="Proteomes" id="UP000230505">
    <property type="component" value="Unassembled WGS sequence"/>
</dbReference>
<evidence type="ECO:0000256" key="1">
    <source>
        <dbReference type="ARBA" id="ARBA00022987"/>
    </source>
</evidence>
<evidence type="ECO:0000313" key="5">
    <source>
        <dbReference type="Proteomes" id="UP000230505"/>
    </source>
</evidence>
<evidence type="ECO:0008006" key="6">
    <source>
        <dbReference type="Google" id="ProtNLM"/>
    </source>
</evidence>
<evidence type="ECO:0000256" key="2">
    <source>
        <dbReference type="ARBA" id="ARBA00035108"/>
    </source>
</evidence>
<comment type="caution">
    <text evidence="4">The sequence shown here is derived from an EMBL/GenBank/DDBJ whole genome shotgun (WGS) entry which is preliminary data.</text>
</comment>
<gene>
    <name evidence="4" type="ORF">COZ78_03375</name>
</gene>